<keyword evidence="6" id="KW-1185">Reference proteome</keyword>
<dbReference type="InterPro" id="IPR027417">
    <property type="entry name" value="P-loop_NTPase"/>
</dbReference>
<keyword evidence="3" id="KW-0342">GTP-binding</keyword>
<dbReference type="Proteomes" id="UP000011116">
    <property type="component" value="Chromosome 6H"/>
</dbReference>
<sequence length="294" mass="32479">MGGGGVDSDWAVMPAPPLAEVTIALVGKVGTGKSATANLILGSQAFASEYSPGSVTETCQRSSTTFHDGGGAARTINVIDTPGLFDMKISMEDACKEIVKCIEMSKDGIHALLMVFSAASRFSREEHNAVELIKLFFGDKILDHLILVFTHGDAVGEEVAWKKMLIVKSPAYVQDMLKLCQNRVVLFDNETKGVEHREIQRKKLLAIVDLVISSNNGKAFSYQMLPHVKEANDGQNRNSGDAYSAEKICEHLTRITKTVKYFYTLIQRLMASLEHANKEKEHFKTMYDNKCIVM</sequence>
<dbReference type="InterPro" id="IPR045058">
    <property type="entry name" value="GIMA/IAN/Toc"/>
</dbReference>
<dbReference type="Pfam" id="PF04548">
    <property type="entry name" value="AIG1"/>
    <property type="match status" value="1"/>
</dbReference>
<evidence type="ECO:0000313" key="5">
    <source>
        <dbReference type="EnsemblPlants" id="HORVU.MOREX.r3.6HG0540050.1"/>
    </source>
</evidence>
<evidence type="ECO:0000313" key="6">
    <source>
        <dbReference type="Proteomes" id="UP000011116"/>
    </source>
</evidence>
<evidence type="ECO:0000256" key="3">
    <source>
        <dbReference type="ARBA" id="ARBA00023134"/>
    </source>
</evidence>
<dbReference type="PANTHER" id="PTHR10903:SF185">
    <property type="entry name" value="AIG1-TYPE G DOMAIN-CONTAINING PROTEIN"/>
    <property type="match status" value="1"/>
</dbReference>
<dbReference type="EnsemblPlants" id="HORVU.MOREX.r3.6HG0540050.1">
    <property type="protein sequence ID" value="HORVU.MOREX.r3.6HG0540050.1"/>
    <property type="gene ID" value="HORVU.MOREX.r3.6HG0540050"/>
</dbReference>
<evidence type="ECO:0000256" key="1">
    <source>
        <dbReference type="ARBA" id="ARBA00008535"/>
    </source>
</evidence>
<proteinExistence type="inferred from homology"/>
<dbReference type="SMR" id="A0A8I6YPS7"/>
<dbReference type="Gramene" id="HORVU.MOREX.r2.6HG0449040.1">
    <property type="protein sequence ID" value="HORVU.MOREX.r2.6HG0449040.1"/>
    <property type="gene ID" value="HORVU.MOREX.r2.6HG0449040"/>
</dbReference>
<protein>
    <recommendedName>
        <fullName evidence="4">AIG1-type G domain-containing protein</fullName>
    </recommendedName>
</protein>
<name>A0A8I6YPS7_HORVV</name>
<comment type="similarity">
    <text evidence="1">Belongs to the TRAFAC class TrmE-Era-EngA-EngB-Septin-like GTPase superfamily. AIG1/Toc34/Toc159-like paraseptin GTPase family. IAN subfamily.</text>
</comment>
<reference evidence="5" key="2">
    <citation type="submission" date="2020-10" db="EMBL/GenBank/DDBJ databases">
        <authorList>
            <person name="Scholz U."/>
            <person name="Mascher M."/>
            <person name="Fiebig A."/>
        </authorList>
    </citation>
    <scope>NUCLEOTIDE SEQUENCE [LARGE SCALE GENOMIC DNA]</scope>
    <source>
        <strain evidence="5">cv. Morex</strain>
    </source>
</reference>
<reference evidence="5" key="3">
    <citation type="submission" date="2022-01" db="UniProtKB">
        <authorList>
            <consortium name="EnsemblPlants"/>
        </authorList>
    </citation>
    <scope>IDENTIFICATION</scope>
    <source>
        <strain evidence="5">subsp. vulgare</strain>
    </source>
</reference>
<dbReference type="AlphaFoldDB" id="A0A8I6YPS7"/>
<dbReference type="Gene3D" id="3.40.50.300">
    <property type="entry name" value="P-loop containing nucleotide triphosphate hydrolases"/>
    <property type="match status" value="1"/>
</dbReference>
<dbReference type="CDD" id="cd01852">
    <property type="entry name" value="AIG1"/>
    <property type="match status" value="1"/>
</dbReference>
<feature type="domain" description="AIG1-type G" evidence="4">
    <location>
        <begin position="18"/>
        <end position="229"/>
    </location>
</feature>
<evidence type="ECO:0000256" key="2">
    <source>
        <dbReference type="ARBA" id="ARBA00022741"/>
    </source>
</evidence>
<dbReference type="GO" id="GO:0003924">
    <property type="term" value="F:GTPase activity"/>
    <property type="evidence" value="ECO:0000318"/>
    <property type="project" value="GO_Central"/>
</dbReference>
<dbReference type="Gramene" id="HORVU.MOREX.r3.6HG0540050.1">
    <property type="protein sequence ID" value="HORVU.MOREX.r3.6HG0540050.1"/>
    <property type="gene ID" value="HORVU.MOREX.r3.6HG0540050"/>
</dbReference>
<dbReference type="GO" id="GO:0005525">
    <property type="term" value="F:GTP binding"/>
    <property type="evidence" value="ECO:0007669"/>
    <property type="project" value="UniProtKB-KW"/>
</dbReference>
<dbReference type="PANTHER" id="PTHR10903">
    <property type="entry name" value="GTPASE, IMAP FAMILY MEMBER-RELATED"/>
    <property type="match status" value="1"/>
</dbReference>
<keyword evidence="2" id="KW-0547">Nucleotide-binding</keyword>
<dbReference type="FunFam" id="3.40.50.300:FF:000840">
    <property type="entry name" value="Immune-associated nucleotide-binding protein 9"/>
    <property type="match status" value="1"/>
</dbReference>
<dbReference type="InterPro" id="IPR006703">
    <property type="entry name" value="G_AIG1"/>
</dbReference>
<reference evidence="6" key="1">
    <citation type="journal article" date="2012" name="Nature">
        <title>A physical, genetic and functional sequence assembly of the barley genome.</title>
        <authorList>
            <consortium name="The International Barley Genome Sequencing Consortium"/>
            <person name="Mayer K.F."/>
            <person name="Waugh R."/>
            <person name="Brown J.W."/>
            <person name="Schulman A."/>
            <person name="Langridge P."/>
            <person name="Platzer M."/>
            <person name="Fincher G.B."/>
            <person name="Muehlbauer G.J."/>
            <person name="Sato K."/>
            <person name="Close T.J."/>
            <person name="Wise R.P."/>
            <person name="Stein N."/>
        </authorList>
    </citation>
    <scope>NUCLEOTIDE SEQUENCE [LARGE SCALE GENOMIC DNA]</scope>
    <source>
        <strain evidence="6">cv. Morex</strain>
    </source>
</reference>
<dbReference type="SUPFAM" id="SSF52540">
    <property type="entry name" value="P-loop containing nucleoside triphosphate hydrolases"/>
    <property type="match status" value="1"/>
</dbReference>
<evidence type="ECO:0000259" key="4">
    <source>
        <dbReference type="PROSITE" id="PS51720"/>
    </source>
</evidence>
<accession>A0A8I6YPS7</accession>
<organism evidence="5 6">
    <name type="scientific">Hordeum vulgare subsp. vulgare</name>
    <name type="common">Domesticated barley</name>
    <dbReference type="NCBI Taxonomy" id="112509"/>
    <lineage>
        <taxon>Eukaryota</taxon>
        <taxon>Viridiplantae</taxon>
        <taxon>Streptophyta</taxon>
        <taxon>Embryophyta</taxon>
        <taxon>Tracheophyta</taxon>
        <taxon>Spermatophyta</taxon>
        <taxon>Magnoliopsida</taxon>
        <taxon>Liliopsida</taxon>
        <taxon>Poales</taxon>
        <taxon>Poaceae</taxon>
        <taxon>BOP clade</taxon>
        <taxon>Pooideae</taxon>
        <taxon>Triticodae</taxon>
        <taxon>Triticeae</taxon>
        <taxon>Hordeinae</taxon>
        <taxon>Hordeum</taxon>
    </lineage>
</organism>
<dbReference type="PROSITE" id="PS51720">
    <property type="entry name" value="G_AIG1"/>
    <property type="match status" value="1"/>
</dbReference>